<comment type="caution">
    <text evidence="1">The sequence shown here is derived from an EMBL/GenBank/DDBJ whole genome shotgun (WGS) entry which is preliminary data.</text>
</comment>
<dbReference type="PANTHER" id="PTHR33052">
    <property type="entry name" value="DUF4228 DOMAIN PROTEIN-RELATED"/>
    <property type="match status" value="1"/>
</dbReference>
<evidence type="ECO:0000313" key="1">
    <source>
        <dbReference type="EMBL" id="KAL3525499.1"/>
    </source>
</evidence>
<protein>
    <submittedName>
        <fullName evidence="1">Uncharacterized protein</fullName>
    </submittedName>
</protein>
<dbReference type="Proteomes" id="UP001630127">
    <property type="component" value="Unassembled WGS sequence"/>
</dbReference>
<dbReference type="InterPro" id="IPR025322">
    <property type="entry name" value="PADRE_dom"/>
</dbReference>
<evidence type="ECO:0000313" key="2">
    <source>
        <dbReference type="Proteomes" id="UP001630127"/>
    </source>
</evidence>
<dbReference type="EMBL" id="JBJUIK010000006">
    <property type="protein sequence ID" value="KAL3525499.1"/>
    <property type="molecule type" value="Genomic_DNA"/>
</dbReference>
<name>A0ABD3A2P4_9GENT</name>
<accession>A0ABD3A2P4</accession>
<dbReference type="AlphaFoldDB" id="A0ABD3A2P4"/>
<gene>
    <name evidence="1" type="ORF">ACH5RR_013871</name>
</gene>
<reference evidence="1 2" key="1">
    <citation type="submission" date="2024-11" db="EMBL/GenBank/DDBJ databases">
        <title>A near-complete genome assembly of Cinchona calisaya.</title>
        <authorList>
            <person name="Lian D.C."/>
            <person name="Zhao X.W."/>
            <person name="Wei L."/>
        </authorList>
    </citation>
    <scope>NUCLEOTIDE SEQUENCE [LARGE SCALE GENOMIC DNA]</scope>
    <source>
        <tissue evidence="1">Nenye</tissue>
    </source>
</reference>
<dbReference type="Pfam" id="PF14009">
    <property type="entry name" value="PADRE"/>
    <property type="match status" value="1"/>
</dbReference>
<sequence>MGNYISCTFSGPVSRPSHGIKVILPGGEIRHFYEPIKAAEPMLEKPGFFLVNTKSIQIGRRFAALNADEDLEICNVYVMFPMKRVNSVVTAADLGPLFVKANTTAKRVSLKRVKILPECEEIVQPRPEFAVPKLNLDDIEEFSTPEFKHRLSMCRSKKPLLETIAEEPVSSRI</sequence>
<organism evidence="1 2">
    <name type="scientific">Cinchona calisaya</name>
    <dbReference type="NCBI Taxonomy" id="153742"/>
    <lineage>
        <taxon>Eukaryota</taxon>
        <taxon>Viridiplantae</taxon>
        <taxon>Streptophyta</taxon>
        <taxon>Embryophyta</taxon>
        <taxon>Tracheophyta</taxon>
        <taxon>Spermatophyta</taxon>
        <taxon>Magnoliopsida</taxon>
        <taxon>eudicotyledons</taxon>
        <taxon>Gunneridae</taxon>
        <taxon>Pentapetalae</taxon>
        <taxon>asterids</taxon>
        <taxon>lamiids</taxon>
        <taxon>Gentianales</taxon>
        <taxon>Rubiaceae</taxon>
        <taxon>Cinchonoideae</taxon>
        <taxon>Cinchoneae</taxon>
        <taxon>Cinchona</taxon>
    </lineage>
</organism>
<proteinExistence type="predicted"/>
<keyword evidence="2" id="KW-1185">Reference proteome</keyword>